<dbReference type="Pfam" id="PF12730">
    <property type="entry name" value="ABC2_membrane_4"/>
    <property type="match status" value="1"/>
</dbReference>
<organism evidence="2 3">
    <name type="scientific">Streptomyces mauvecolor</name>
    <dbReference type="NCBI Taxonomy" id="58345"/>
    <lineage>
        <taxon>Bacteria</taxon>
        <taxon>Bacillati</taxon>
        <taxon>Actinomycetota</taxon>
        <taxon>Actinomycetes</taxon>
        <taxon>Kitasatosporales</taxon>
        <taxon>Streptomycetaceae</taxon>
        <taxon>Streptomyces</taxon>
    </lineage>
</organism>
<keyword evidence="3" id="KW-1185">Reference proteome</keyword>
<dbReference type="RefSeq" id="WP_344380953.1">
    <property type="nucleotide sequence ID" value="NZ_BAAASQ010000079.1"/>
</dbReference>
<dbReference type="Proteomes" id="UP001595834">
    <property type="component" value="Unassembled WGS sequence"/>
</dbReference>
<proteinExistence type="predicted"/>
<name>A0ABV9UX42_9ACTN</name>
<gene>
    <name evidence="2" type="ORF">ACFPFX_31030</name>
</gene>
<dbReference type="EMBL" id="JBHSIZ010000040">
    <property type="protein sequence ID" value="MFC4960737.1"/>
    <property type="molecule type" value="Genomic_DNA"/>
</dbReference>
<feature type="transmembrane region" description="Helical" evidence="1">
    <location>
        <begin position="72"/>
        <end position="99"/>
    </location>
</feature>
<evidence type="ECO:0000256" key="1">
    <source>
        <dbReference type="SAM" id="Phobius"/>
    </source>
</evidence>
<feature type="transmembrane region" description="Helical" evidence="1">
    <location>
        <begin position="41"/>
        <end position="60"/>
    </location>
</feature>
<feature type="transmembrane region" description="Helical" evidence="1">
    <location>
        <begin position="130"/>
        <end position="150"/>
    </location>
</feature>
<feature type="transmembrane region" description="Helical" evidence="1">
    <location>
        <begin position="170"/>
        <end position="189"/>
    </location>
</feature>
<protein>
    <submittedName>
        <fullName evidence="2">ABC transporter permease</fullName>
    </submittedName>
</protein>
<evidence type="ECO:0000313" key="2">
    <source>
        <dbReference type="EMBL" id="MFC4960737.1"/>
    </source>
</evidence>
<comment type="caution">
    <text evidence="2">The sequence shown here is derived from an EMBL/GenBank/DDBJ whole genome shotgun (WGS) entry which is preliminary data.</text>
</comment>
<evidence type="ECO:0000313" key="3">
    <source>
        <dbReference type="Proteomes" id="UP001595834"/>
    </source>
</evidence>
<accession>A0ABV9UX42</accession>
<reference evidence="3" key="1">
    <citation type="journal article" date="2019" name="Int. J. Syst. Evol. Microbiol.">
        <title>The Global Catalogue of Microorganisms (GCM) 10K type strain sequencing project: providing services to taxonomists for standard genome sequencing and annotation.</title>
        <authorList>
            <consortium name="The Broad Institute Genomics Platform"/>
            <consortium name="The Broad Institute Genome Sequencing Center for Infectious Disease"/>
            <person name="Wu L."/>
            <person name="Ma J."/>
        </authorList>
    </citation>
    <scope>NUCLEOTIDE SEQUENCE [LARGE SCALE GENOMIC DNA]</scope>
    <source>
        <strain evidence="3">CCM 7224</strain>
    </source>
</reference>
<keyword evidence="1" id="KW-0472">Membrane</keyword>
<feature type="transmembrane region" description="Helical" evidence="1">
    <location>
        <begin position="254"/>
        <end position="272"/>
    </location>
</feature>
<sequence length="277" mass="28737">MTTLASAPATTLAASLAEPPARFRDLIASEWIKTRSLRSTPWVLAFITLFVIGSAAVATLSDKAAGSEPTSFLAYDAFSSPGCMTLILVAGSMGALTAVSEYSSGLIRTTLAAVPARGAVVLAKAVVTAVLWTAVGTAAAIGSFLVSQAILNGHGAAVPITHPDVLRPLVASALLAPVCALTGLGLAVLLRHAAATMLTSAFTLLMLPTMFSESNRWSADIKHTMISAAWTRLVQTWEPDPGSLGYTATLPGCWIVYALWPLAAVALAVVVVRHRDV</sequence>
<keyword evidence="1" id="KW-0812">Transmembrane</keyword>
<feature type="transmembrane region" description="Helical" evidence="1">
    <location>
        <begin position="194"/>
        <end position="211"/>
    </location>
</feature>
<keyword evidence="1" id="KW-1133">Transmembrane helix</keyword>